<dbReference type="PANTHER" id="PTHR23259:SF70">
    <property type="entry name" value="ACCESSORY GLAND PROTEIN ACP62F-RELATED"/>
    <property type="match status" value="1"/>
</dbReference>
<protein>
    <recommendedName>
        <fullName evidence="5">TIL domain-containing protein</fullName>
    </recommendedName>
</protein>
<accession>A0A4U5P2C8</accession>
<evidence type="ECO:0000256" key="4">
    <source>
        <dbReference type="SAM" id="SignalP"/>
    </source>
</evidence>
<dbReference type="Gene3D" id="2.10.25.10">
    <property type="entry name" value="Laminin"/>
    <property type="match status" value="3"/>
</dbReference>
<evidence type="ECO:0000256" key="3">
    <source>
        <dbReference type="ARBA" id="ARBA00023157"/>
    </source>
</evidence>
<dbReference type="InterPro" id="IPR036084">
    <property type="entry name" value="Ser_inhib-like_sf"/>
</dbReference>
<dbReference type="Proteomes" id="UP000298663">
    <property type="component" value="Unassembled WGS sequence"/>
</dbReference>
<reference evidence="6 7" key="2">
    <citation type="journal article" date="2019" name="G3 (Bethesda)">
        <title>Hybrid Assembly of the Genome of the Entomopathogenic Nematode Steinernema carpocapsae Identifies the X-Chromosome.</title>
        <authorList>
            <person name="Serra L."/>
            <person name="Macchietto M."/>
            <person name="Macias-Munoz A."/>
            <person name="McGill C.J."/>
            <person name="Rodriguez I.M."/>
            <person name="Rodriguez B."/>
            <person name="Murad R."/>
            <person name="Mortazavi A."/>
        </authorList>
    </citation>
    <scope>NUCLEOTIDE SEQUENCE [LARGE SCALE GENOMIC DNA]</scope>
    <source>
        <strain evidence="6 7">ALL</strain>
    </source>
</reference>
<dbReference type="Pfam" id="PF01826">
    <property type="entry name" value="TIL"/>
    <property type="match status" value="2"/>
</dbReference>
<feature type="chain" id="PRO_5020733798" description="TIL domain-containing protein" evidence="4">
    <location>
        <begin position="21"/>
        <end position="230"/>
    </location>
</feature>
<feature type="signal peptide" evidence="4">
    <location>
        <begin position="1"/>
        <end position="20"/>
    </location>
</feature>
<evidence type="ECO:0000313" key="6">
    <source>
        <dbReference type="EMBL" id="TKR89870.1"/>
    </source>
</evidence>
<dbReference type="AlphaFoldDB" id="A0A4U5P2C8"/>
<dbReference type="PANTHER" id="PTHR23259">
    <property type="entry name" value="RIDDLE"/>
    <property type="match status" value="1"/>
</dbReference>
<dbReference type="OrthoDB" id="671595at2759"/>
<dbReference type="CDD" id="cd19941">
    <property type="entry name" value="TIL"/>
    <property type="match status" value="2"/>
</dbReference>
<dbReference type="InterPro" id="IPR051368">
    <property type="entry name" value="SerProtInhib-TIL_Domain"/>
</dbReference>
<comment type="caution">
    <text evidence="6">The sequence shown here is derived from an EMBL/GenBank/DDBJ whole genome shotgun (WGS) entry which is preliminary data.</text>
</comment>
<organism evidence="6 7">
    <name type="scientific">Steinernema carpocapsae</name>
    <name type="common">Entomopathogenic nematode</name>
    <dbReference type="NCBI Taxonomy" id="34508"/>
    <lineage>
        <taxon>Eukaryota</taxon>
        <taxon>Metazoa</taxon>
        <taxon>Ecdysozoa</taxon>
        <taxon>Nematoda</taxon>
        <taxon>Chromadorea</taxon>
        <taxon>Rhabditida</taxon>
        <taxon>Tylenchina</taxon>
        <taxon>Panagrolaimomorpha</taxon>
        <taxon>Strongyloidoidea</taxon>
        <taxon>Steinernematidae</taxon>
        <taxon>Steinernema</taxon>
    </lineage>
</organism>
<dbReference type="EMBL" id="AZBU02000003">
    <property type="protein sequence ID" value="TKR89870.1"/>
    <property type="molecule type" value="Genomic_DNA"/>
</dbReference>
<dbReference type="STRING" id="34508.A0A4U5P2C8"/>
<evidence type="ECO:0000256" key="1">
    <source>
        <dbReference type="ARBA" id="ARBA00022690"/>
    </source>
</evidence>
<evidence type="ECO:0000259" key="5">
    <source>
        <dbReference type="Pfam" id="PF01826"/>
    </source>
</evidence>
<feature type="domain" description="TIL" evidence="5">
    <location>
        <begin position="83"/>
        <end position="133"/>
    </location>
</feature>
<evidence type="ECO:0000313" key="7">
    <source>
        <dbReference type="Proteomes" id="UP000298663"/>
    </source>
</evidence>
<dbReference type="InterPro" id="IPR002919">
    <property type="entry name" value="TIL_dom"/>
</dbReference>
<reference evidence="6 7" key="1">
    <citation type="journal article" date="2015" name="Genome Biol.">
        <title>Comparative genomics of Steinernema reveals deeply conserved gene regulatory networks.</title>
        <authorList>
            <person name="Dillman A.R."/>
            <person name="Macchietto M."/>
            <person name="Porter C.F."/>
            <person name="Rogers A."/>
            <person name="Williams B."/>
            <person name="Antoshechkin I."/>
            <person name="Lee M.M."/>
            <person name="Goodwin Z."/>
            <person name="Lu X."/>
            <person name="Lewis E.E."/>
            <person name="Goodrich-Blair H."/>
            <person name="Stock S.P."/>
            <person name="Adams B.J."/>
            <person name="Sternberg P.W."/>
            <person name="Mortazavi A."/>
        </authorList>
    </citation>
    <scope>NUCLEOTIDE SEQUENCE [LARGE SCALE GENOMIC DNA]</scope>
    <source>
        <strain evidence="6 7">ALL</strain>
    </source>
</reference>
<keyword evidence="3" id="KW-1015">Disulfide bond</keyword>
<dbReference type="SUPFAM" id="SSF57567">
    <property type="entry name" value="Serine protease inhibitors"/>
    <property type="match status" value="3"/>
</dbReference>
<keyword evidence="7" id="KW-1185">Reference proteome</keyword>
<sequence length="230" mass="25213">MVSITMKTLLLAAFVCLAVANNADKECGENEFLNPCGGCQRSCAIPSPMCSLQCRPPQCECLPDYVRDDEGRCIPESYCPKPCGKNAHWATCSTCQGTCKNPNPFCTKECKPPKCMCDHGFVLNDQGECIPTQAVVAVEDAPRCPANEQWVKCSGCDGTCKNQFPFCTRECKPPKCQCKPDKTISKDLSATPKAAASTKLLPEAMWQERALGYVLHVPRNLREPSSELHL</sequence>
<dbReference type="GO" id="GO:0004867">
    <property type="term" value="F:serine-type endopeptidase inhibitor activity"/>
    <property type="evidence" value="ECO:0007669"/>
    <property type="project" value="UniProtKB-KW"/>
</dbReference>
<proteinExistence type="predicted"/>
<keyword evidence="1" id="KW-0646">Protease inhibitor</keyword>
<gene>
    <name evidence="6" type="ORF">L596_013910</name>
</gene>
<keyword evidence="2" id="KW-0722">Serine protease inhibitor</keyword>
<evidence type="ECO:0000256" key="2">
    <source>
        <dbReference type="ARBA" id="ARBA00022900"/>
    </source>
</evidence>
<keyword evidence="4" id="KW-0732">Signal</keyword>
<name>A0A4U5P2C8_STECR</name>
<feature type="domain" description="TIL" evidence="5">
    <location>
        <begin position="27"/>
        <end position="79"/>
    </location>
</feature>